<dbReference type="eggNOG" id="KOG1120">
    <property type="taxonomic scope" value="Eukaryota"/>
</dbReference>
<dbReference type="HOGENOM" id="CLU_069054_0_0_1"/>
<dbReference type="SUPFAM" id="SSF89360">
    <property type="entry name" value="HesB-like domain"/>
    <property type="match status" value="1"/>
</dbReference>
<accession>C4JRN5</accession>
<feature type="domain" description="Core" evidence="2">
    <location>
        <begin position="190"/>
        <end position="243"/>
    </location>
</feature>
<evidence type="ECO:0000259" key="2">
    <source>
        <dbReference type="Pfam" id="PF01521"/>
    </source>
</evidence>
<dbReference type="GO" id="GO:0016226">
    <property type="term" value="P:iron-sulfur cluster assembly"/>
    <property type="evidence" value="ECO:0007669"/>
    <property type="project" value="TreeGrafter"/>
</dbReference>
<dbReference type="VEuPathDB" id="FungiDB:UREG_05124"/>
<dbReference type="GO" id="GO:0051537">
    <property type="term" value="F:2 iron, 2 sulfur cluster binding"/>
    <property type="evidence" value="ECO:0007669"/>
    <property type="project" value="TreeGrafter"/>
</dbReference>
<dbReference type="Pfam" id="PF01521">
    <property type="entry name" value="Fe-S_biosyn"/>
    <property type="match status" value="1"/>
</dbReference>
<dbReference type="PANTHER" id="PTHR10072">
    <property type="entry name" value="IRON-SULFUR CLUSTER ASSEMBLY PROTEIN"/>
    <property type="match status" value="1"/>
</dbReference>
<dbReference type="InParanoid" id="C4JRN5"/>
<dbReference type="GO" id="GO:0005739">
    <property type="term" value="C:mitochondrion"/>
    <property type="evidence" value="ECO:0007669"/>
    <property type="project" value="TreeGrafter"/>
</dbReference>
<keyword evidence="4" id="KW-1185">Reference proteome</keyword>
<dbReference type="Gene3D" id="2.60.300.12">
    <property type="entry name" value="HesB-like domain"/>
    <property type="match status" value="1"/>
</dbReference>
<dbReference type="EMBL" id="CH476617">
    <property type="protein sequence ID" value="EEP80282.1"/>
    <property type="molecule type" value="Genomic_DNA"/>
</dbReference>
<dbReference type="RefSeq" id="XP_002584435.1">
    <property type="nucleotide sequence ID" value="XM_002584389.1"/>
</dbReference>
<dbReference type="GeneID" id="8439245"/>
<feature type="region of interest" description="Disordered" evidence="1">
    <location>
        <begin position="93"/>
        <end position="184"/>
    </location>
</feature>
<dbReference type="AlphaFoldDB" id="C4JRN5"/>
<feature type="compositionally biased region" description="Low complexity" evidence="1">
    <location>
        <begin position="155"/>
        <end position="174"/>
    </location>
</feature>
<dbReference type="OMA" id="FGPRKAT"/>
<evidence type="ECO:0000256" key="1">
    <source>
        <dbReference type="SAM" id="MobiDB-lite"/>
    </source>
</evidence>
<dbReference type="InterPro" id="IPR050322">
    <property type="entry name" value="Fe-S_cluster_asmbl/transfer"/>
</dbReference>
<gene>
    <name evidence="3" type="ORF">UREG_05124</name>
</gene>
<proteinExistence type="predicted"/>
<dbReference type="OrthoDB" id="333486at2759"/>
<dbReference type="InterPro" id="IPR000361">
    <property type="entry name" value="ATAP_core_dom"/>
</dbReference>
<organism evidence="3 4">
    <name type="scientific">Uncinocarpus reesii (strain UAMH 1704)</name>
    <dbReference type="NCBI Taxonomy" id="336963"/>
    <lineage>
        <taxon>Eukaryota</taxon>
        <taxon>Fungi</taxon>
        <taxon>Dikarya</taxon>
        <taxon>Ascomycota</taxon>
        <taxon>Pezizomycotina</taxon>
        <taxon>Eurotiomycetes</taxon>
        <taxon>Eurotiomycetidae</taxon>
        <taxon>Onygenales</taxon>
        <taxon>Onygenaceae</taxon>
        <taxon>Uncinocarpus</taxon>
    </lineage>
</organism>
<dbReference type="PANTHER" id="PTHR10072:SF41">
    <property type="entry name" value="IRON-SULFUR CLUSTER ASSEMBLY 1 HOMOLOG, MITOCHONDRIAL"/>
    <property type="match status" value="1"/>
</dbReference>
<evidence type="ECO:0000313" key="3">
    <source>
        <dbReference type="EMBL" id="EEP80282.1"/>
    </source>
</evidence>
<feature type="compositionally biased region" description="Basic residues" evidence="1">
    <location>
        <begin position="175"/>
        <end position="184"/>
    </location>
</feature>
<dbReference type="KEGG" id="ure:UREG_05124"/>
<evidence type="ECO:0000313" key="4">
    <source>
        <dbReference type="Proteomes" id="UP000002058"/>
    </source>
</evidence>
<dbReference type="Proteomes" id="UP000002058">
    <property type="component" value="Unassembled WGS sequence"/>
</dbReference>
<name>C4JRN5_UNCRE</name>
<dbReference type="InterPro" id="IPR035903">
    <property type="entry name" value="HesB-like_dom_sf"/>
</dbReference>
<sequence>MIGATFCRGVSANLGFDTIVSAGLVSLAAGLEIHLLSANLSPAMSFIHNPVTSSIRLFFRDASRRGCTQTARPFSSCRQAYQSSKRELQTATAYRPQTLVEPFPPRNAGTPDTSISKAIPSSRGADLSPDPLNTKGTDRFKSYSLPEAEAQKSRSFSSPDFTPATTPSPSTQATKPRRSKLRPRKAAMILTPAAISQLRNLLSQPDPKMIRVGVKNRGCSGLSYNLEFVEKPAPFDEVVEQDGNQSPRRQ</sequence>
<protein>
    <recommendedName>
        <fullName evidence="2">Core domain-containing protein</fullName>
    </recommendedName>
</protein>
<dbReference type="STRING" id="336963.C4JRN5"/>
<reference evidence="4" key="1">
    <citation type="journal article" date="2009" name="Genome Res.">
        <title>Comparative genomic analyses of the human fungal pathogens Coccidioides and their relatives.</title>
        <authorList>
            <person name="Sharpton T.J."/>
            <person name="Stajich J.E."/>
            <person name="Rounsley S.D."/>
            <person name="Gardner M.J."/>
            <person name="Wortman J.R."/>
            <person name="Jordar V.S."/>
            <person name="Maiti R."/>
            <person name="Kodira C.D."/>
            <person name="Neafsey D.E."/>
            <person name="Zeng Q."/>
            <person name="Hung C.-Y."/>
            <person name="McMahan C."/>
            <person name="Muszewska A."/>
            <person name="Grynberg M."/>
            <person name="Mandel M.A."/>
            <person name="Kellner E.M."/>
            <person name="Barker B.M."/>
            <person name="Galgiani J.N."/>
            <person name="Orbach M.J."/>
            <person name="Kirkland T.N."/>
            <person name="Cole G.T."/>
            <person name="Henn M.R."/>
            <person name="Birren B.W."/>
            <person name="Taylor J.W."/>
        </authorList>
    </citation>
    <scope>NUCLEOTIDE SEQUENCE [LARGE SCALE GENOMIC DNA]</scope>
    <source>
        <strain evidence="4">UAMH 1704</strain>
    </source>
</reference>